<dbReference type="InterPro" id="IPR013783">
    <property type="entry name" value="Ig-like_fold"/>
</dbReference>
<dbReference type="AlphaFoldDB" id="A0A183VDW0"/>
<dbReference type="InterPro" id="IPR008962">
    <property type="entry name" value="PapD-like_sf"/>
</dbReference>
<reference evidence="3 4" key="2">
    <citation type="submission" date="2018-11" db="EMBL/GenBank/DDBJ databases">
        <authorList>
            <consortium name="Pathogen Informatics"/>
        </authorList>
    </citation>
    <scope>NUCLEOTIDE SEQUENCE [LARGE SCALE GENOMIC DNA]</scope>
</reference>
<comment type="function">
    <text evidence="1">Central component in molecular interactions underlying sperm crawling. Forms an extensive filament system that extends from sperm villipoda, along the leading edge of the pseudopod.</text>
</comment>
<dbReference type="Pfam" id="PF00635">
    <property type="entry name" value="Motile_Sperm"/>
    <property type="match status" value="1"/>
</dbReference>
<dbReference type="WBParaSite" id="TCNE_0001893401-mRNA-1">
    <property type="protein sequence ID" value="TCNE_0001893401-mRNA-1"/>
    <property type="gene ID" value="TCNE_0001893401"/>
</dbReference>
<dbReference type="Gene3D" id="2.60.40.10">
    <property type="entry name" value="Immunoglobulins"/>
    <property type="match status" value="1"/>
</dbReference>
<accession>A0A183VDW0</accession>
<dbReference type="EMBL" id="UYWY01026153">
    <property type="protein sequence ID" value="VDM50251.1"/>
    <property type="molecule type" value="Genomic_DNA"/>
</dbReference>
<dbReference type="PROSITE" id="PS50202">
    <property type="entry name" value="MSP"/>
    <property type="match status" value="1"/>
</dbReference>
<proteinExistence type="predicted"/>
<evidence type="ECO:0000259" key="2">
    <source>
        <dbReference type="PROSITE" id="PS50202"/>
    </source>
</evidence>
<reference evidence="5" key="1">
    <citation type="submission" date="2016-06" db="UniProtKB">
        <authorList>
            <consortium name="WormBaseParasite"/>
        </authorList>
    </citation>
    <scope>IDENTIFICATION</scope>
</reference>
<dbReference type="PANTHER" id="PTHR22947">
    <property type="entry name" value="MAJOR SPERM PROTEIN"/>
    <property type="match status" value="1"/>
</dbReference>
<name>A0A183VDW0_TOXCA</name>
<dbReference type="InterPro" id="IPR051774">
    <property type="entry name" value="Sperm-specific_class_P"/>
</dbReference>
<gene>
    <name evidence="3" type="ORF">TCNE_LOCUS18930</name>
</gene>
<evidence type="ECO:0000313" key="5">
    <source>
        <dbReference type="WBParaSite" id="TCNE_0001893401-mRNA-1"/>
    </source>
</evidence>
<feature type="domain" description="MSP" evidence="2">
    <location>
        <begin position="89"/>
        <end position="189"/>
    </location>
</feature>
<evidence type="ECO:0000313" key="4">
    <source>
        <dbReference type="Proteomes" id="UP000050794"/>
    </source>
</evidence>
<dbReference type="SUPFAM" id="SSF49354">
    <property type="entry name" value="PapD-like"/>
    <property type="match status" value="1"/>
</dbReference>
<keyword evidence="4" id="KW-1185">Reference proteome</keyword>
<keyword evidence="1" id="KW-0963">Cytoplasm</keyword>
<organism evidence="4 5">
    <name type="scientific">Toxocara canis</name>
    <name type="common">Canine roundworm</name>
    <dbReference type="NCBI Taxonomy" id="6265"/>
    <lineage>
        <taxon>Eukaryota</taxon>
        <taxon>Metazoa</taxon>
        <taxon>Ecdysozoa</taxon>
        <taxon>Nematoda</taxon>
        <taxon>Chromadorea</taxon>
        <taxon>Rhabditida</taxon>
        <taxon>Spirurina</taxon>
        <taxon>Ascaridomorpha</taxon>
        <taxon>Ascaridoidea</taxon>
        <taxon>Toxocaridae</taxon>
        <taxon>Toxocara</taxon>
    </lineage>
</organism>
<dbReference type="Proteomes" id="UP000050794">
    <property type="component" value="Unassembled WGS sequence"/>
</dbReference>
<dbReference type="PANTHER" id="PTHR22947:SF12">
    <property type="entry name" value="MAJOR SPERM PROTEIN"/>
    <property type="match status" value="1"/>
</dbReference>
<keyword evidence="1" id="KW-0206">Cytoskeleton</keyword>
<protein>
    <recommendedName>
        <fullName evidence="1">Major sperm protein</fullName>
    </recommendedName>
</protein>
<evidence type="ECO:0000256" key="1">
    <source>
        <dbReference type="RuleBase" id="RU003425"/>
    </source>
</evidence>
<dbReference type="InterPro" id="IPR000535">
    <property type="entry name" value="MSP_dom"/>
</dbReference>
<evidence type="ECO:0000313" key="3">
    <source>
        <dbReference type="EMBL" id="VDM50251.1"/>
    </source>
</evidence>
<sequence>MTPEKHSVKELLLLKVDKSEQSLSSWREQAFSETPPMVNESNKMNEQNGRPFQHIPMHVSSPSGTAPLLGMIIGYSLLVYVFLEECSSQLFVEPSNLAWKSVIEIQQVKLTNPTKERIAVKVKCSNNNMYRVDPVYSFVNPGCSVPVRIMRYISSSKADKLVFLTTPANDDDEDPKLLFESMRLRTTLPLSHLDEYDSDGILLL</sequence>